<dbReference type="EMBL" id="JBFOLJ010000002">
    <property type="protein sequence ID" value="KAL2553444.1"/>
    <property type="molecule type" value="Genomic_DNA"/>
</dbReference>
<organism evidence="8 9">
    <name type="scientific">Forsythia ovata</name>
    <dbReference type="NCBI Taxonomy" id="205694"/>
    <lineage>
        <taxon>Eukaryota</taxon>
        <taxon>Viridiplantae</taxon>
        <taxon>Streptophyta</taxon>
        <taxon>Embryophyta</taxon>
        <taxon>Tracheophyta</taxon>
        <taxon>Spermatophyta</taxon>
        <taxon>Magnoliopsida</taxon>
        <taxon>eudicotyledons</taxon>
        <taxon>Gunneridae</taxon>
        <taxon>Pentapetalae</taxon>
        <taxon>asterids</taxon>
        <taxon>lamiids</taxon>
        <taxon>Lamiales</taxon>
        <taxon>Oleaceae</taxon>
        <taxon>Forsythieae</taxon>
        <taxon>Forsythia</taxon>
    </lineage>
</organism>
<evidence type="ECO:0000256" key="4">
    <source>
        <dbReference type="ARBA" id="ARBA00022692"/>
    </source>
</evidence>
<keyword evidence="5 7" id="KW-1133">Transmembrane helix</keyword>
<proteinExistence type="inferred from homology"/>
<evidence type="ECO:0000313" key="9">
    <source>
        <dbReference type="Proteomes" id="UP001604277"/>
    </source>
</evidence>
<comment type="caution">
    <text evidence="8">The sequence shown here is derived from an EMBL/GenBank/DDBJ whole genome shotgun (WGS) entry which is preliminary data.</text>
</comment>
<keyword evidence="6 7" id="KW-0472">Membrane</keyword>
<gene>
    <name evidence="8" type="ORF">Fot_07063</name>
</gene>
<evidence type="ECO:0000256" key="3">
    <source>
        <dbReference type="ARBA" id="ARBA00022448"/>
    </source>
</evidence>
<evidence type="ECO:0000256" key="6">
    <source>
        <dbReference type="ARBA" id="ARBA00023136"/>
    </source>
</evidence>
<dbReference type="Proteomes" id="UP001604277">
    <property type="component" value="Unassembled WGS sequence"/>
</dbReference>
<dbReference type="GO" id="GO:0016020">
    <property type="term" value="C:membrane"/>
    <property type="evidence" value="ECO:0007669"/>
    <property type="project" value="UniProtKB-SubCell"/>
</dbReference>
<protein>
    <submittedName>
        <fullName evidence="8">Metal-nicotianamine transporter YSL5</fullName>
    </submittedName>
</protein>
<name>A0ABD1WUT5_9LAMI</name>
<sequence length="115" mass="12735">MMNIVSIASDLMQDFKTGYETLASPRSMFVSQVIGTAMGCVISSCVFWVFYKAFPDVGMESSKYLAPFASVYYSMAKLGVEGFSALPKECLKLCYALRSQRNASNYVMPSSLQPF</sequence>
<reference evidence="9" key="1">
    <citation type="submission" date="2024-07" db="EMBL/GenBank/DDBJ databases">
        <title>Two chromosome-level genome assemblies of Korean endemic species Abeliophyllum distichum and Forsythia ovata (Oleaceae).</title>
        <authorList>
            <person name="Jang H."/>
        </authorList>
    </citation>
    <scope>NUCLEOTIDE SEQUENCE [LARGE SCALE GENOMIC DNA]</scope>
</reference>
<evidence type="ECO:0000256" key="1">
    <source>
        <dbReference type="ARBA" id="ARBA00004141"/>
    </source>
</evidence>
<dbReference type="InterPro" id="IPR004813">
    <property type="entry name" value="OPT"/>
</dbReference>
<dbReference type="PANTHER" id="PTHR31645:SF76">
    <property type="entry name" value="METAL-NICOTIANAMINE TRANSPORTER YSL8-RELATED"/>
    <property type="match status" value="1"/>
</dbReference>
<keyword evidence="9" id="KW-1185">Reference proteome</keyword>
<comment type="similarity">
    <text evidence="2">Belongs to the YSL (TC 2.A.67.2) family.</text>
</comment>
<comment type="subcellular location">
    <subcellularLocation>
        <location evidence="1">Membrane</location>
        <topology evidence="1">Multi-pass membrane protein</topology>
    </subcellularLocation>
</comment>
<dbReference type="PANTHER" id="PTHR31645">
    <property type="entry name" value="OLIGOPEPTIDE TRANSPORTER YGL114W-RELATED"/>
    <property type="match status" value="1"/>
</dbReference>
<accession>A0ABD1WUT5</accession>
<keyword evidence="4 7" id="KW-0812">Transmembrane</keyword>
<dbReference type="AlphaFoldDB" id="A0ABD1WUT5"/>
<evidence type="ECO:0000256" key="7">
    <source>
        <dbReference type="SAM" id="Phobius"/>
    </source>
</evidence>
<evidence type="ECO:0000313" key="8">
    <source>
        <dbReference type="EMBL" id="KAL2553444.1"/>
    </source>
</evidence>
<evidence type="ECO:0000256" key="5">
    <source>
        <dbReference type="ARBA" id="ARBA00022989"/>
    </source>
</evidence>
<dbReference type="Pfam" id="PF03169">
    <property type="entry name" value="OPT"/>
    <property type="match status" value="1"/>
</dbReference>
<keyword evidence="3" id="KW-0813">Transport</keyword>
<dbReference type="InterPro" id="IPR045035">
    <property type="entry name" value="YSL-like"/>
</dbReference>
<feature type="transmembrane region" description="Helical" evidence="7">
    <location>
        <begin position="29"/>
        <end position="51"/>
    </location>
</feature>
<evidence type="ECO:0000256" key="2">
    <source>
        <dbReference type="ARBA" id="ARBA00010276"/>
    </source>
</evidence>